<keyword evidence="2" id="KW-1185">Reference proteome</keyword>
<gene>
    <name evidence="1" type="ORF">ACOLOM_LOCUS228</name>
</gene>
<name>A0ACA9JXE6_9GLOM</name>
<organism evidence="1 2">
    <name type="scientific">Acaulospora colombiana</name>
    <dbReference type="NCBI Taxonomy" id="27376"/>
    <lineage>
        <taxon>Eukaryota</taxon>
        <taxon>Fungi</taxon>
        <taxon>Fungi incertae sedis</taxon>
        <taxon>Mucoromycota</taxon>
        <taxon>Glomeromycotina</taxon>
        <taxon>Glomeromycetes</taxon>
        <taxon>Diversisporales</taxon>
        <taxon>Acaulosporaceae</taxon>
        <taxon>Acaulospora</taxon>
    </lineage>
</organism>
<proteinExistence type="predicted"/>
<evidence type="ECO:0000313" key="1">
    <source>
        <dbReference type="EMBL" id="CAG8441011.1"/>
    </source>
</evidence>
<evidence type="ECO:0000313" key="2">
    <source>
        <dbReference type="Proteomes" id="UP000789525"/>
    </source>
</evidence>
<dbReference type="Proteomes" id="UP000789525">
    <property type="component" value="Unassembled WGS sequence"/>
</dbReference>
<protein>
    <submittedName>
        <fullName evidence="1">12754_t:CDS:1</fullName>
    </submittedName>
</protein>
<comment type="caution">
    <text evidence="1">The sequence shown here is derived from an EMBL/GenBank/DDBJ whole genome shotgun (WGS) entry which is preliminary data.</text>
</comment>
<sequence>MSNKISASYMSAERASQDVERKEVQESIFIGAATTGRMTLIEKSYDKRIIILLIISPVWTLLFTAVPVVITFHGIAADIYRFAEPVVSLPISYFILTSAEVFTDQNHEEALVFKNLSERSFLNIWFLIGAALYAQGAAMHATAIIAKHNIENLITTYPNITTQYPAVNDSYVYFQETLEHTIGHYLYAFGAVLITWAQLFAYRHQRHYNLHSKVSLFGWILGGILYSFLLAGVAIEFPKGTIVGLAYVLVVGVPLALYLLKDKSLFSRGKRLVLQSYLLGYVVAFVIIVIWIIIVGGFKDRKSTGLFAKG</sequence>
<dbReference type="EMBL" id="CAJVPT010000225">
    <property type="protein sequence ID" value="CAG8441011.1"/>
    <property type="molecule type" value="Genomic_DNA"/>
</dbReference>
<accession>A0ACA9JXE6</accession>
<reference evidence="1" key="1">
    <citation type="submission" date="2021-06" db="EMBL/GenBank/DDBJ databases">
        <authorList>
            <person name="Kallberg Y."/>
            <person name="Tangrot J."/>
            <person name="Rosling A."/>
        </authorList>
    </citation>
    <scope>NUCLEOTIDE SEQUENCE</scope>
    <source>
        <strain evidence="1">CL356</strain>
    </source>
</reference>